<dbReference type="GeneID" id="93159585"/>
<organism evidence="1 2">
    <name type="scientific">Holdemanella porci</name>
    <dbReference type="NCBI Taxonomy" id="2652276"/>
    <lineage>
        <taxon>Bacteria</taxon>
        <taxon>Bacillati</taxon>
        <taxon>Bacillota</taxon>
        <taxon>Erysipelotrichia</taxon>
        <taxon>Erysipelotrichales</taxon>
        <taxon>Erysipelotrichaceae</taxon>
        <taxon>Holdemanella</taxon>
    </lineage>
</organism>
<dbReference type="Proteomes" id="UP000434241">
    <property type="component" value="Unassembled WGS sequence"/>
</dbReference>
<evidence type="ECO:0000313" key="2">
    <source>
        <dbReference type="Proteomes" id="UP000434241"/>
    </source>
</evidence>
<accession>A0A6N7V4P9</accession>
<gene>
    <name evidence="1" type="ORF">FYJ55_09835</name>
</gene>
<dbReference type="EMBL" id="VUMR01000076">
    <property type="protein sequence ID" value="MSS57150.1"/>
    <property type="molecule type" value="Genomic_DNA"/>
</dbReference>
<dbReference type="RefSeq" id="WP_154556684.1">
    <property type="nucleotide sequence ID" value="NZ_VUMR01000076.1"/>
</dbReference>
<comment type="caution">
    <text evidence="1">The sequence shown here is derived from an EMBL/GenBank/DDBJ whole genome shotgun (WGS) entry which is preliminary data.</text>
</comment>
<evidence type="ECO:0000313" key="1">
    <source>
        <dbReference type="EMBL" id="MSS57150.1"/>
    </source>
</evidence>
<name>A0A6N7V4P9_9FIRM</name>
<dbReference type="AlphaFoldDB" id="A0A6N7V4P9"/>
<reference evidence="1 2" key="1">
    <citation type="submission" date="2019-08" db="EMBL/GenBank/DDBJ databases">
        <title>In-depth cultivation of the pig gut microbiome towards novel bacterial diversity and tailored functional studies.</title>
        <authorList>
            <person name="Wylensek D."/>
            <person name="Hitch T.C.A."/>
            <person name="Clavel T."/>
        </authorList>
    </citation>
    <scope>NUCLEOTIDE SEQUENCE [LARGE SCALE GENOMIC DNA]</scope>
    <source>
        <strain evidence="1 2">LKV-472-APC-3</strain>
    </source>
</reference>
<keyword evidence="2" id="KW-1185">Reference proteome</keyword>
<sequence>MVKVFVDKVDGDIVFTHYLEENDDNRKYTLVFNVQTGEILEHSKGLDVCTFYSRHAKQVIYFT</sequence>
<proteinExistence type="predicted"/>
<protein>
    <submittedName>
        <fullName evidence="1">Uncharacterized protein</fullName>
    </submittedName>
</protein>